<dbReference type="Pfam" id="PF00486">
    <property type="entry name" value="Trans_reg_C"/>
    <property type="match status" value="1"/>
</dbReference>
<dbReference type="SMART" id="SM00862">
    <property type="entry name" value="Trans_reg_C"/>
    <property type="match status" value="1"/>
</dbReference>
<dbReference type="RefSeq" id="WP_268060120.1">
    <property type="nucleotide sequence ID" value="NZ_JAPQFJ010000003.1"/>
</dbReference>
<evidence type="ECO:0000259" key="11">
    <source>
        <dbReference type="PROSITE" id="PS51755"/>
    </source>
</evidence>
<comment type="caution">
    <text evidence="12">The sequence shown here is derived from an EMBL/GenBank/DDBJ whole genome shotgun (WGS) entry which is preliminary data.</text>
</comment>
<evidence type="ECO:0000256" key="5">
    <source>
        <dbReference type="ARBA" id="ARBA00023125"/>
    </source>
</evidence>
<dbReference type="PANTHER" id="PTHR48111:SF40">
    <property type="entry name" value="PHOSPHATE REGULON TRANSCRIPTIONAL REGULATORY PROTEIN PHOB"/>
    <property type="match status" value="1"/>
</dbReference>
<dbReference type="Pfam" id="PF00072">
    <property type="entry name" value="Response_reg"/>
    <property type="match status" value="1"/>
</dbReference>
<evidence type="ECO:0000256" key="9">
    <source>
        <dbReference type="PROSITE-ProRule" id="PRU01091"/>
    </source>
</evidence>
<dbReference type="InterPro" id="IPR016032">
    <property type="entry name" value="Sig_transdc_resp-reg_C-effctor"/>
</dbReference>
<feature type="modified residue" description="4-aspartylphosphate" evidence="8">
    <location>
        <position position="53"/>
    </location>
</feature>
<gene>
    <name evidence="12" type="ORF">OW729_03790</name>
</gene>
<evidence type="ECO:0000313" key="12">
    <source>
        <dbReference type="EMBL" id="MCY6957726.1"/>
    </source>
</evidence>
<dbReference type="InterPro" id="IPR001789">
    <property type="entry name" value="Sig_transdc_resp-reg_receiver"/>
</dbReference>
<name>A0ABT4D910_9CLOT</name>
<evidence type="ECO:0000256" key="6">
    <source>
        <dbReference type="ARBA" id="ARBA00023163"/>
    </source>
</evidence>
<dbReference type="SUPFAM" id="SSF46894">
    <property type="entry name" value="C-terminal effector domain of the bipartite response regulators"/>
    <property type="match status" value="1"/>
</dbReference>
<accession>A0ABT4D910</accession>
<evidence type="ECO:0000256" key="3">
    <source>
        <dbReference type="ARBA" id="ARBA00023012"/>
    </source>
</evidence>
<evidence type="ECO:0000259" key="10">
    <source>
        <dbReference type="PROSITE" id="PS50110"/>
    </source>
</evidence>
<evidence type="ECO:0000256" key="1">
    <source>
        <dbReference type="ARBA" id="ARBA00018672"/>
    </source>
</evidence>
<feature type="DNA-binding region" description="OmpR/PhoB-type" evidence="9">
    <location>
        <begin position="130"/>
        <end position="230"/>
    </location>
</feature>
<evidence type="ECO:0000256" key="2">
    <source>
        <dbReference type="ARBA" id="ARBA00022553"/>
    </source>
</evidence>
<dbReference type="InterPro" id="IPR039420">
    <property type="entry name" value="WalR-like"/>
</dbReference>
<evidence type="ECO:0000256" key="8">
    <source>
        <dbReference type="PROSITE-ProRule" id="PRU00169"/>
    </source>
</evidence>
<dbReference type="SUPFAM" id="SSF52172">
    <property type="entry name" value="CheY-like"/>
    <property type="match status" value="1"/>
</dbReference>
<keyword evidence="5 9" id="KW-0238">DNA-binding</keyword>
<sequence>MKEKILVVEDDEEIAEAIKEYLEMDKYEVIWASTGKEGLDEFYRGKFDLLLIDIMMPEMDGFTLCKNIRLKSEVPLLIISAKHGDLDKVKGLELGADDYLTKPFSLVELKARIESHLRRYRRYKNSEIDEGVLEYKGGLRIYKDKKDLEIDGEKIRLTLKEWELLMLMIVNPNRAFTKKEIYENVWNEKDINGNNTVTVHIKEIREKLRDSIKNPKYIETVWGTGYRFIGEKII</sequence>
<proteinExistence type="predicted"/>
<comment type="function">
    <text evidence="7">May play the central regulatory role in sporulation. It may be an element of the effector pathway responsible for the activation of sporulation genes in response to nutritional stress. Spo0A may act in concert with spo0H (a sigma factor) to control the expression of some genes that are critical to the sporulation process.</text>
</comment>
<dbReference type="PROSITE" id="PS50110">
    <property type="entry name" value="RESPONSE_REGULATORY"/>
    <property type="match status" value="1"/>
</dbReference>
<keyword evidence="4" id="KW-0805">Transcription regulation</keyword>
<dbReference type="Gene3D" id="1.10.10.10">
    <property type="entry name" value="Winged helix-like DNA-binding domain superfamily/Winged helix DNA-binding domain"/>
    <property type="match status" value="1"/>
</dbReference>
<organism evidence="12 13">
    <name type="scientific">Clostridium brassicae</name>
    <dbReference type="NCBI Taxonomy" id="2999072"/>
    <lineage>
        <taxon>Bacteria</taxon>
        <taxon>Bacillati</taxon>
        <taxon>Bacillota</taxon>
        <taxon>Clostridia</taxon>
        <taxon>Eubacteriales</taxon>
        <taxon>Clostridiaceae</taxon>
        <taxon>Clostridium</taxon>
    </lineage>
</organism>
<dbReference type="InterPro" id="IPR011006">
    <property type="entry name" value="CheY-like_superfamily"/>
</dbReference>
<protein>
    <recommendedName>
        <fullName evidence="1">Stage 0 sporulation protein A homolog</fullName>
    </recommendedName>
</protein>
<keyword evidence="2 8" id="KW-0597">Phosphoprotein</keyword>
<evidence type="ECO:0000256" key="4">
    <source>
        <dbReference type="ARBA" id="ARBA00023015"/>
    </source>
</evidence>
<dbReference type="EMBL" id="JAPQFJ010000003">
    <property type="protein sequence ID" value="MCY6957726.1"/>
    <property type="molecule type" value="Genomic_DNA"/>
</dbReference>
<reference evidence="12" key="1">
    <citation type="submission" date="2022-12" db="EMBL/GenBank/DDBJ databases">
        <title>Clostridium sp. nov., isolated from industrial wastewater.</title>
        <authorList>
            <person name="Jiayan W."/>
        </authorList>
    </citation>
    <scope>NUCLEOTIDE SEQUENCE</scope>
    <source>
        <strain evidence="12">ZC22-4</strain>
    </source>
</reference>
<dbReference type="CDD" id="cd17574">
    <property type="entry name" value="REC_OmpR"/>
    <property type="match status" value="1"/>
</dbReference>
<keyword evidence="6" id="KW-0804">Transcription</keyword>
<dbReference type="Proteomes" id="UP001144612">
    <property type="component" value="Unassembled WGS sequence"/>
</dbReference>
<dbReference type="InterPro" id="IPR001867">
    <property type="entry name" value="OmpR/PhoB-type_DNA-bd"/>
</dbReference>
<dbReference type="PANTHER" id="PTHR48111">
    <property type="entry name" value="REGULATOR OF RPOS"/>
    <property type="match status" value="1"/>
</dbReference>
<feature type="domain" description="Response regulatory" evidence="10">
    <location>
        <begin position="4"/>
        <end position="117"/>
    </location>
</feature>
<dbReference type="Gene3D" id="3.40.50.2300">
    <property type="match status" value="1"/>
</dbReference>
<dbReference type="InterPro" id="IPR036388">
    <property type="entry name" value="WH-like_DNA-bd_sf"/>
</dbReference>
<dbReference type="PROSITE" id="PS51755">
    <property type="entry name" value="OMPR_PHOB"/>
    <property type="match status" value="1"/>
</dbReference>
<evidence type="ECO:0000256" key="7">
    <source>
        <dbReference type="ARBA" id="ARBA00024867"/>
    </source>
</evidence>
<dbReference type="CDD" id="cd00383">
    <property type="entry name" value="trans_reg_C"/>
    <property type="match status" value="1"/>
</dbReference>
<keyword evidence="3" id="KW-0902">Two-component regulatory system</keyword>
<keyword evidence="13" id="KW-1185">Reference proteome</keyword>
<dbReference type="Gene3D" id="6.10.250.690">
    <property type="match status" value="1"/>
</dbReference>
<dbReference type="SMART" id="SM00448">
    <property type="entry name" value="REC"/>
    <property type="match status" value="1"/>
</dbReference>
<feature type="domain" description="OmpR/PhoB-type" evidence="11">
    <location>
        <begin position="130"/>
        <end position="230"/>
    </location>
</feature>
<evidence type="ECO:0000313" key="13">
    <source>
        <dbReference type="Proteomes" id="UP001144612"/>
    </source>
</evidence>